<sequence>MPLPNNQNIRPSAVRRSSPSLLPHSLHDSSTASASSRPLSERNRLRRKGSHHSLRHAPGDTADIDKEILELNTIVEERRAGASKAKTPDHVAAVAPTMMVNARSETLNDIGSAFARPYTPREPDHLRDALDIQERPSTANAVSTRPGSNPRIPGWLLGLRSSNSSSFNQAWAQEPFYECDPISRQRVSSEASSCASVPELECHSATASSAISKSYHSRTTTTESRMTQNTPPSIGYSLGAPDSWKQQEDLWPMPRTSPSADQVGLAF</sequence>
<feature type="compositionally biased region" description="Polar residues" evidence="1">
    <location>
        <begin position="1"/>
        <end position="10"/>
    </location>
</feature>
<feature type="compositionally biased region" description="Polar residues" evidence="1">
    <location>
        <begin position="211"/>
        <end position="232"/>
    </location>
</feature>
<reference evidence="2 3" key="2">
    <citation type="journal article" date="2021" name="Curr. Genet.">
        <title>Genetic response to nitrogen starvation in the aggressive Eucalyptus foliar pathogen Teratosphaeria destructans.</title>
        <authorList>
            <person name="Havenga M."/>
            <person name="Wingfield B.D."/>
            <person name="Wingfield M.J."/>
            <person name="Dreyer L.L."/>
            <person name="Roets F."/>
            <person name="Aylward J."/>
        </authorList>
    </citation>
    <scope>NUCLEOTIDE SEQUENCE [LARGE SCALE GENOMIC DNA]</scope>
    <source>
        <strain evidence="2">CMW44962</strain>
    </source>
</reference>
<accession>A0A9W7SWM8</accession>
<gene>
    <name evidence="2" type="ORF">Tdes44962_MAKER08308</name>
</gene>
<comment type="caution">
    <text evidence="2">The sequence shown here is derived from an EMBL/GenBank/DDBJ whole genome shotgun (WGS) entry which is preliminary data.</text>
</comment>
<dbReference type="Proteomes" id="UP001138500">
    <property type="component" value="Unassembled WGS sequence"/>
</dbReference>
<evidence type="ECO:0000313" key="2">
    <source>
        <dbReference type="EMBL" id="KAH9838110.1"/>
    </source>
</evidence>
<keyword evidence="3" id="KW-1185">Reference proteome</keyword>
<organism evidence="2 3">
    <name type="scientific">Teratosphaeria destructans</name>
    <dbReference type="NCBI Taxonomy" id="418781"/>
    <lineage>
        <taxon>Eukaryota</taxon>
        <taxon>Fungi</taxon>
        <taxon>Dikarya</taxon>
        <taxon>Ascomycota</taxon>
        <taxon>Pezizomycotina</taxon>
        <taxon>Dothideomycetes</taxon>
        <taxon>Dothideomycetidae</taxon>
        <taxon>Mycosphaerellales</taxon>
        <taxon>Teratosphaeriaceae</taxon>
        <taxon>Teratosphaeria</taxon>
    </lineage>
</organism>
<feature type="compositionally biased region" description="Low complexity" evidence="1">
    <location>
        <begin position="17"/>
        <end position="38"/>
    </location>
</feature>
<reference evidence="2 3" key="1">
    <citation type="journal article" date="2018" name="IMA Fungus">
        <title>IMA Genome-F 10: Nine draft genome sequences of Claviceps purpurea s.lat., including C. arundinis, C. humidiphila, and C. cf. spartinae, pseudomolecules for the pitch canker pathogen Fusarium circinatum, draft genome of Davidsoniella eucalypti, Grosmannia galeiformis, Quambalaria eucalypti, and Teratosphaeria destructans.</title>
        <authorList>
            <person name="Wingfield B.D."/>
            <person name="Liu M."/>
            <person name="Nguyen H.D."/>
            <person name="Lane F.A."/>
            <person name="Morgan S.W."/>
            <person name="De Vos L."/>
            <person name="Wilken P.M."/>
            <person name="Duong T.A."/>
            <person name="Aylward J."/>
            <person name="Coetzee M.P."/>
            <person name="Dadej K."/>
            <person name="De Beer Z.W."/>
            <person name="Findlay W."/>
            <person name="Havenga M."/>
            <person name="Kolarik M."/>
            <person name="Menzies J.G."/>
            <person name="Naidoo K."/>
            <person name="Pochopski O."/>
            <person name="Shoukouhi P."/>
            <person name="Santana Q.C."/>
            <person name="Seifert K.A."/>
            <person name="Soal N."/>
            <person name="Steenkamp E.T."/>
            <person name="Tatham C.T."/>
            <person name="van der Nest M.A."/>
            <person name="Wingfield M.J."/>
        </authorList>
    </citation>
    <scope>NUCLEOTIDE SEQUENCE [LARGE SCALE GENOMIC DNA]</scope>
    <source>
        <strain evidence="2">CMW44962</strain>
    </source>
</reference>
<protein>
    <submittedName>
        <fullName evidence="2">Uncharacterized protein</fullName>
    </submittedName>
</protein>
<dbReference type="OrthoDB" id="3595619at2759"/>
<evidence type="ECO:0000256" key="1">
    <source>
        <dbReference type="SAM" id="MobiDB-lite"/>
    </source>
</evidence>
<name>A0A9W7SWM8_9PEZI</name>
<feature type="region of interest" description="Disordered" evidence="1">
    <location>
        <begin position="211"/>
        <end position="267"/>
    </location>
</feature>
<feature type="region of interest" description="Disordered" evidence="1">
    <location>
        <begin position="1"/>
        <end position="61"/>
    </location>
</feature>
<dbReference type="AlphaFoldDB" id="A0A9W7SWM8"/>
<proteinExistence type="predicted"/>
<evidence type="ECO:0000313" key="3">
    <source>
        <dbReference type="Proteomes" id="UP001138500"/>
    </source>
</evidence>
<feature type="compositionally biased region" description="Basic residues" evidence="1">
    <location>
        <begin position="44"/>
        <end position="55"/>
    </location>
</feature>
<dbReference type="EMBL" id="RIBY02000757">
    <property type="protein sequence ID" value="KAH9838110.1"/>
    <property type="molecule type" value="Genomic_DNA"/>
</dbReference>